<dbReference type="PANTHER" id="PTHR33376">
    <property type="match status" value="1"/>
</dbReference>
<organism evidence="5 6">
    <name type="scientific">Thioclava indica</name>
    <dbReference type="NCBI Taxonomy" id="1353528"/>
    <lineage>
        <taxon>Bacteria</taxon>
        <taxon>Pseudomonadati</taxon>
        <taxon>Pseudomonadota</taxon>
        <taxon>Alphaproteobacteria</taxon>
        <taxon>Rhodobacterales</taxon>
        <taxon>Paracoccaceae</taxon>
        <taxon>Thioclava</taxon>
    </lineage>
</organism>
<keyword evidence="6" id="KW-1185">Reference proteome</keyword>
<name>A0A074JRU5_9RHOB</name>
<dbReference type="InterPro" id="IPR038404">
    <property type="entry name" value="TRAP_DctP_sf"/>
</dbReference>
<proteinExistence type="predicted"/>
<evidence type="ECO:0000256" key="4">
    <source>
        <dbReference type="SAM" id="SignalP"/>
    </source>
</evidence>
<sequence length="346" mass="36907">MSRNFTRRESMALAAGAAALAATPAMAAFEVTLRLHQFLPETSFVPAHILNPWIAAVEATSNGRIKVEHYPSMQLGGKPTDLVDQLTDGVVDIIWTLPGYTPGRFPRTEVMELPFMVADAGAASAALWDLAQSDMIDTDFADLHLLGAWVHGPGVIHANKPVREIADFKGLKLRGPSRVTTKLLEHFGATAVGMPVPAVPEALSRGTIDGALLPWEVSASLKIGELVHHHTEFAGPSIYTASFILAMNKDRFASLPPDLRQVIESVSGAAFSRAAGIAQQAEDIPSRQKAVDLGNEIITIPADETPVWEAASQPVIDAWVAEVEERGIDGAALLDNARALVAAHSG</sequence>
<dbReference type="InterPro" id="IPR006311">
    <property type="entry name" value="TAT_signal"/>
</dbReference>
<keyword evidence="2 4" id="KW-0732">Signal</keyword>
<evidence type="ECO:0000313" key="5">
    <source>
        <dbReference type="EMBL" id="KEO60381.1"/>
    </source>
</evidence>
<dbReference type="SUPFAM" id="SSF53850">
    <property type="entry name" value="Periplasmic binding protein-like II"/>
    <property type="match status" value="1"/>
</dbReference>
<dbReference type="NCBIfam" id="NF037995">
    <property type="entry name" value="TRAP_S1"/>
    <property type="match status" value="1"/>
</dbReference>
<dbReference type="InterPro" id="IPR018389">
    <property type="entry name" value="DctP_fam"/>
</dbReference>
<dbReference type="Pfam" id="PF03480">
    <property type="entry name" value="DctP"/>
    <property type="match status" value="1"/>
</dbReference>
<feature type="chain" id="PRO_5001695062" description="C4-dicarboxylate ABC transporter" evidence="4">
    <location>
        <begin position="28"/>
        <end position="346"/>
    </location>
</feature>
<dbReference type="eggNOG" id="COG1638">
    <property type="taxonomic scope" value="Bacteria"/>
</dbReference>
<comment type="subcellular location">
    <subcellularLocation>
        <location evidence="1">Periplasm</location>
    </subcellularLocation>
</comment>
<evidence type="ECO:0000256" key="2">
    <source>
        <dbReference type="ARBA" id="ARBA00022729"/>
    </source>
</evidence>
<dbReference type="GO" id="GO:0055085">
    <property type="term" value="P:transmembrane transport"/>
    <property type="evidence" value="ECO:0007669"/>
    <property type="project" value="InterPro"/>
</dbReference>
<evidence type="ECO:0000313" key="6">
    <source>
        <dbReference type="Proteomes" id="UP000027471"/>
    </source>
</evidence>
<dbReference type="GO" id="GO:0042597">
    <property type="term" value="C:periplasmic space"/>
    <property type="evidence" value="ECO:0007669"/>
    <property type="project" value="UniProtKB-SubCell"/>
</dbReference>
<evidence type="ECO:0008006" key="7">
    <source>
        <dbReference type="Google" id="ProtNLM"/>
    </source>
</evidence>
<dbReference type="PANTHER" id="PTHR33376:SF15">
    <property type="entry name" value="BLL6794 PROTEIN"/>
    <property type="match status" value="1"/>
</dbReference>
<gene>
    <name evidence="5" type="ORF">DT23_02535</name>
</gene>
<comment type="caution">
    <text evidence="5">The sequence shown here is derived from an EMBL/GenBank/DDBJ whole genome shotgun (WGS) entry which is preliminary data.</text>
</comment>
<dbReference type="STRING" id="1353528.DT23_02535"/>
<keyword evidence="3" id="KW-0574">Periplasm</keyword>
<evidence type="ECO:0000256" key="1">
    <source>
        <dbReference type="ARBA" id="ARBA00004418"/>
    </source>
</evidence>
<dbReference type="AlphaFoldDB" id="A0A074JRU5"/>
<accession>A0A074JRU5</accession>
<feature type="signal peptide" evidence="4">
    <location>
        <begin position="1"/>
        <end position="27"/>
    </location>
</feature>
<dbReference type="Proteomes" id="UP000027471">
    <property type="component" value="Unassembled WGS sequence"/>
</dbReference>
<dbReference type="EMBL" id="AUNB01000018">
    <property type="protein sequence ID" value="KEO60381.1"/>
    <property type="molecule type" value="Genomic_DNA"/>
</dbReference>
<reference evidence="5 6" key="1">
    <citation type="journal article" date="2015" name="Antonie Van Leeuwenhoek">
        <title>Thioclava indica sp. nov., isolated from surface seawater of the Indian Ocean.</title>
        <authorList>
            <person name="Liu Y."/>
            <person name="Lai Q."/>
            <person name="Du J."/>
            <person name="Xu H."/>
            <person name="Jiang L."/>
            <person name="Shao Z."/>
        </authorList>
    </citation>
    <scope>NUCLEOTIDE SEQUENCE [LARGE SCALE GENOMIC DNA]</scope>
    <source>
        <strain evidence="5 6">DT23-4</strain>
    </source>
</reference>
<dbReference type="CDD" id="cd13665">
    <property type="entry name" value="PBP2_TRAP_Dctp3_4"/>
    <property type="match status" value="1"/>
</dbReference>
<dbReference type="RefSeq" id="WP_240473559.1">
    <property type="nucleotide sequence ID" value="NZ_AUNB01000018.1"/>
</dbReference>
<dbReference type="PROSITE" id="PS51318">
    <property type="entry name" value="TAT"/>
    <property type="match status" value="1"/>
</dbReference>
<protein>
    <recommendedName>
        <fullName evidence="7">C4-dicarboxylate ABC transporter</fullName>
    </recommendedName>
</protein>
<evidence type="ECO:0000256" key="3">
    <source>
        <dbReference type="ARBA" id="ARBA00022764"/>
    </source>
</evidence>
<dbReference type="Gene3D" id="3.40.190.170">
    <property type="entry name" value="Bacterial extracellular solute-binding protein, family 7"/>
    <property type="match status" value="1"/>
</dbReference>